<sequence length="87" mass="9082">MRIEVARSGGFAAIERHAALDTAGRPDADRLVALAEAALTAGPARGPVVPDGFTYEITADGRTARCADPHLTAEQRELIRTVLGEGA</sequence>
<dbReference type="Pfam" id="PF20242">
    <property type="entry name" value="Emfourin"/>
    <property type="match status" value="1"/>
</dbReference>
<protein>
    <recommendedName>
        <fullName evidence="3">Metalloprotease</fullName>
    </recommendedName>
</protein>
<dbReference type="STRING" id="380248.SAMN05216251_13225"/>
<organism evidence="1 2">
    <name type="scientific">Actinacidiphila alni</name>
    <dbReference type="NCBI Taxonomy" id="380248"/>
    <lineage>
        <taxon>Bacteria</taxon>
        <taxon>Bacillati</taxon>
        <taxon>Actinomycetota</taxon>
        <taxon>Actinomycetes</taxon>
        <taxon>Kitasatosporales</taxon>
        <taxon>Streptomycetaceae</taxon>
        <taxon>Actinacidiphila</taxon>
    </lineage>
</organism>
<accession>A0A1I2M6R0</accession>
<gene>
    <name evidence="1" type="ORF">SAMN05216251_13225</name>
</gene>
<dbReference type="AlphaFoldDB" id="A0A1I2M6R0"/>
<evidence type="ECO:0008006" key="3">
    <source>
        <dbReference type="Google" id="ProtNLM"/>
    </source>
</evidence>
<keyword evidence="2" id="KW-1185">Reference proteome</keyword>
<proteinExistence type="predicted"/>
<dbReference type="EMBL" id="FONG01000032">
    <property type="protein sequence ID" value="SFF85106.1"/>
    <property type="molecule type" value="Genomic_DNA"/>
</dbReference>
<reference evidence="1 2" key="1">
    <citation type="submission" date="2016-10" db="EMBL/GenBank/DDBJ databases">
        <authorList>
            <person name="de Groot N.N."/>
        </authorList>
    </citation>
    <scope>NUCLEOTIDE SEQUENCE [LARGE SCALE GENOMIC DNA]</scope>
    <source>
        <strain evidence="1 2">CGMCC 4.3510</strain>
    </source>
</reference>
<evidence type="ECO:0000313" key="1">
    <source>
        <dbReference type="EMBL" id="SFF85106.1"/>
    </source>
</evidence>
<dbReference type="InterPro" id="IPR049457">
    <property type="entry name" value="Emfourin"/>
</dbReference>
<dbReference type="OrthoDB" id="6956709at2"/>
<dbReference type="RefSeq" id="WP_093717601.1">
    <property type="nucleotide sequence ID" value="NZ_FONG01000032.1"/>
</dbReference>
<evidence type="ECO:0000313" key="2">
    <source>
        <dbReference type="Proteomes" id="UP000199323"/>
    </source>
</evidence>
<name>A0A1I2M6R0_9ACTN</name>
<dbReference type="Proteomes" id="UP000199323">
    <property type="component" value="Unassembled WGS sequence"/>
</dbReference>